<dbReference type="EMBL" id="UFSO01000002">
    <property type="protein sequence ID" value="SSY70074.1"/>
    <property type="molecule type" value="Genomic_DNA"/>
</dbReference>
<accession>A0A376BLI7</accession>
<evidence type="ECO:0008006" key="5">
    <source>
        <dbReference type="Google" id="ProtNLM"/>
    </source>
</evidence>
<keyword evidence="4" id="KW-1185">Reference proteome</keyword>
<name>A0A376BLI7_9NEIS</name>
<feature type="region of interest" description="Disordered" evidence="1">
    <location>
        <begin position="21"/>
        <end position="43"/>
    </location>
</feature>
<sequence length="43" mass="4680">MKMKYLLPVFVAMALAACSDNTAQNNPHPHPKPAHPTQAPALR</sequence>
<evidence type="ECO:0000313" key="3">
    <source>
        <dbReference type="EMBL" id="SSY70074.1"/>
    </source>
</evidence>
<dbReference type="RefSeq" id="WP_280517554.1">
    <property type="nucleotide sequence ID" value="NZ_CP091519.2"/>
</dbReference>
<gene>
    <name evidence="3" type="ORF">NCTC10283_00138</name>
</gene>
<dbReference type="Proteomes" id="UP000254209">
    <property type="component" value="Unassembled WGS sequence"/>
</dbReference>
<proteinExistence type="predicted"/>
<organism evidence="3 4">
    <name type="scientific">Alysiella crassa</name>
    <dbReference type="NCBI Taxonomy" id="153491"/>
    <lineage>
        <taxon>Bacteria</taxon>
        <taxon>Pseudomonadati</taxon>
        <taxon>Pseudomonadota</taxon>
        <taxon>Betaproteobacteria</taxon>
        <taxon>Neisseriales</taxon>
        <taxon>Neisseriaceae</taxon>
        <taxon>Alysiella</taxon>
    </lineage>
</organism>
<feature type="chain" id="PRO_5016877962" description="Lipoprotein" evidence="2">
    <location>
        <begin position="24"/>
        <end position="43"/>
    </location>
</feature>
<dbReference type="PROSITE" id="PS51257">
    <property type="entry name" value="PROKAR_LIPOPROTEIN"/>
    <property type="match status" value="1"/>
</dbReference>
<dbReference type="AlphaFoldDB" id="A0A376BLI7"/>
<reference evidence="3 4" key="1">
    <citation type="submission" date="2018-06" db="EMBL/GenBank/DDBJ databases">
        <authorList>
            <consortium name="Pathogen Informatics"/>
            <person name="Doyle S."/>
        </authorList>
    </citation>
    <scope>NUCLEOTIDE SEQUENCE [LARGE SCALE GENOMIC DNA]</scope>
    <source>
        <strain evidence="3 4">NCTC10283</strain>
    </source>
</reference>
<evidence type="ECO:0000256" key="1">
    <source>
        <dbReference type="SAM" id="MobiDB-lite"/>
    </source>
</evidence>
<evidence type="ECO:0000313" key="4">
    <source>
        <dbReference type="Proteomes" id="UP000254209"/>
    </source>
</evidence>
<feature type="signal peptide" evidence="2">
    <location>
        <begin position="1"/>
        <end position="23"/>
    </location>
</feature>
<keyword evidence="2" id="KW-0732">Signal</keyword>
<evidence type="ECO:0000256" key="2">
    <source>
        <dbReference type="SAM" id="SignalP"/>
    </source>
</evidence>
<protein>
    <recommendedName>
        <fullName evidence="5">Lipoprotein</fullName>
    </recommendedName>
</protein>